<reference evidence="3" key="1">
    <citation type="submission" date="2011-06" db="EMBL/GenBank/DDBJ databases">
        <title>Complete genome sequence of Paenibacillus mucilaginosus KNP414.</title>
        <authorList>
            <person name="Wang J."/>
            <person name="Hu S."/>
            <person name="Hu X."/>
            <person name="Zhang B."/>
            <person name="Dong D."/>
            <person name="Zhang S."/>
            <person name="Zhao K."/>
            <person name="Wu D."/>
        </authorList>
    </citation>
    <scope>NUCLEOTIDE SEQUENCE [LARGE SCALE GENOMIC DNA]</scope>
    <source>
        <strain evidence="3">KNP414</strain>
    </source>
</reference>
<dbReference type="PATRIC" id="fig|1036673.3.peg.1356"/>
<protein>
    <submittedName>
        <fullName evidence="2">Uncharacterized protein</fullName>
    </submittedName>
</protein>
<gene>
    <name evidence="2" type="ordered locus">KNP414_01540</name>
</gene>
<keyword evidence="1" id="KW-0472">Membrane</keyword>
<dbReference type="HOGENOM" id="CLU_1271251_0_0_9"/>
<feature type="transmembrane region" description="Helical" evidence="1">
    <location>
        <begin position="166"/>
        <end position="186"/>
    </location>
</feature>
<keyword evidence="1" id="KW-1133">Transmembrane helix</keyword>
<dbReference type="AlphaFoldDB" id="F8FNJ2"/>
<feature type="transmembrane region" description="Helical" evidence="1">
    <location>
        <begin position="123"/>
        <end position="145"/>
    </location>
</feature>
<organism evidence="2 3">
    <name type="scientific">Paenibacillus mucilaginosus (strain KNP414)</name>
    <dbReference type="NCBI Taxonomy" id="1036673"/>
    <lineage>
        <taxon>Bacteria</taxon>
        <taxon>Bacillati</taxon>
        <taxon>Bacillota</taxon>
        <taxon>Bacilli</taxon>
        <taxon>Bacillales</taxon>
        <taxon>Paenibacillaceae</taxon>
        <taxon>Paenibacillus</taxon>
    </lineage>
</organism>
<feature type="transmembrane region" description="Helical" evidence="1">
    <location>
        <begin position="192"/>
        <end position="211"/>
    </location>
</feature>
<accession>F8FNJ2</accession>
<feature type="transmembrane region" description="Helical" evidence="1">
    <location>
        <begin position="33"/>
        <end position="51"/>
    </location>
</feature>
<feature type="transmembrane region" description="Helical" evidence="1">
    <location>
        <begin position="57"/>
        <end position="76"/>
    </location>
</feature>
<reference evidence="2 3" key="2">
    <citation type="journal article" date="2013" name="Genome Announc.">
        <title>Genome Sequence of Growth-Improving Paenibacillus mucilaginosus Strain KNP414.</title>
        <authorList>
            <person name="Lu J.J."/>
            <person name="Wang J.F."/>
            <person name="Hu X.F."/>
        </authorList>
    </citation>
    <scope>NUCLEOTIDE SEQUENCE [LARGE SCALE GENOMIC DNA]</scope>
    <source>
        <strain evidence="2 3">KNP414</strain>
    </source>
</reference>
<dbReference type="RefSeq" id="WP_013915266.1">
    <property type="nucleotide sequence ID" value="NC_015690.1"/>
</dbReference>
<dbReference type="KEGG" id="pms:KNP414_01540"/>
<keyword evidence="1" id="KW-0812">Transmembrane</keyword>
<name>F8FNJ2_PAEMK</name>
<evidence type="ECO:0000256" key="1">
    <source>
        <dbReference type="SAM" id="Phobius"/>
    </source>
</evidence>
<sequence>MEGPLVFTIVYLIIWSIVLSLGLALFRMRVSAYTAPLMISVIPMTLLSVILQLLNSAYLTSIIQPVGAVLCYGLIFRFRWWHSILMVILYYPINIFLEVFYNFLMTRYQWDRVVYHMVEEDLFSVGGLLILTNLLILWILQYFRLGFTFIPANPSLVRFRSMSDQMLAFLLAAFCITGIAGFATFFLHTAVMILIVIVLVVLWLLIVRLAYREESRD</sequence>
<evidence type="ECO:0000313" key="2">
    <source>
        <dbReference type="EMBL" id="AEI40104.1"/>
    </source>
</evidence>
<dbReference type="Proteomes" id="UP000006620">
    <property type="component" value="Chromosome"/>
</dbReference>
<proteinExistence type="predicted"/>
<evidence type="ECO:0000313" key="3">
    <source>
        <dbReference type="Proteomes" id="UP000006620"/>
    </source>
</evidence>
<feature type="transmembrane region" description="Helical" evidence="1">
    <location>
        <begin position="83"/>
        <end position="103"/>
    </location>
</feature>
<dbReference type="EMBL" id="CP002869">
    <property type="protein sequence ID" value="AEI40104.1"/>
    <property type="molecule type" value="Genomic_DNA"/>
</dbReference>
<feature type="transmembrane region" description="Helical" evidence="1">
    <location>
        <begin position="6"/>
        <end position="26"/>
    </location>
</feature>